<organism evidence="2 3">
    <name type="scientific">Sulfidibacter corallicola</name>
    <dbReference type="NCBI Taxonomy" id="2818388"/>
    <lineage>
        <taxon>Bacteria</taxon>
        <taxon>Pseudomonadati</taxon>
        <taxon>Acidobacteriota</taxon>
        <taxon>Holophagae</taxon>
        <taxon>Acanthopleuribacterales</taxon>
        <taxon>Acanthopleuribacteraceae</taxon>
        <taxon>Sulfidibacter</taxon>
    </lineage>
</organism>
<name>A0A8A4TER2_SULCO</name>
<protein>
    <recommendedName>
        <fullName evidence="4">Peptidase S74 domain-containing protein</fullName>
    </recommendedName>
</protein>
<dbReference type="KEGG" id="scor:J3U87_22940"/>
<dbReference type="EMBL" id="CP071793">
    <property type="protein sequence ID" value="QTD48446.1"/>
    <property type="molecule type" value="Genomic_DNA"/>
</dbReference>
<evidence type="ECO:0008006" key="4">
    <source>
        <dbReference type="Google" id="ProtNLM"/>
    </source>
</evidence>
<evidence type="ECO:0000313" key="3">
    <source>
        <dbReference type="Proteomes" id="UP000663929"/>
    </source>
</evidence>
<evidence type="ECO:0000256" key="1">
    <source>
        <dbReference type="SAM" id="Coils"/>
    </source>
</evidence>
<feature type="coiled-coil region" evidence="1">
    <location>
        <begin position="555"/>
        <end position="582"/>
    </location>
</feature>
<dbReference type="RefSeq" id="WP_237378097.1">
    <property type="nucleotide sequence ID" value="NZ_CP071793.1"/>
</dbReference>
<keyword evidence="3" id="KW-1185">Reference proteome</keyword>
<keyword evidence="1" id="KW-0175">Coiled coil</keyword>
<dbReference type="Proteomes" id="UP000663929">
    <property type="component" value="Chromosome"/>
</dbReference>
<gene>
    <name evidence="2" type="ORF">J3U87_22940</name>
</gene>
<accession>A0A8A4TER2</accession>
<evidence type="ECO:0000313" key="2">
    <source>
        <dbReference type="EMBL" id="QTD48446.1"/>
    </source>
</evidence>
<dbReference type="AlphaFoldDB" id="A0A8A4TER2"/>
<reference evidence="2" key="1">
    <citation type="submission" date="2021-03" db="EMBL/GenBank/DDBJ databases">
        <title>Acanthopleuribacteraceae sp. M133.</title>
        <authorList>
            <person name="Wang G."/>
        </authorList>
    </citation>
    <scope>NUCLEOTIDE SEQUENCE</scope>
    <source>
        <strain evidence="2">M133</strain>
    </source>
</reference>
<proteinExistence type="predicted"/>
<sequence length="602" mass="66561">MRNVSHLLAKDILIGFILFAVVPQLMAAEDFAELEADPVGMNWNLSEEYDMVFLTISGPNYFEAEYTFEHGERVGIHLYDERGNLLEDGVYTYQMTAYRLESSRIFDILARVRENQSPEEMRLALRTFGDPTSVQVQTGTFAIQGRVPLVPHEDETTDQDELERALVYTDDIIVMGSECVGVDCEQNESFSFDTIRLKENNLRIHFQDTSSNTVYPTVDWRIVANDSNPHGNALFAIENADSNVRIMTLRANAGENSLYVDDQGEVGLGTSNPQEMLHLMDGNSPSVRLDQDGSSGFTAQSWDLGGNETNFFIRDVTNSEQLPFRIRAGAGQNALYINTDNRIGFGLANPESYLHVKPAGAYNDMLRLETAGFPQVIYERNDANTPFTWISGMDNDRAWVIRPDDNSNNVFFKVDTQGDVTLYDDLTIDSLIANNTVFANNVSSPNATFSNTLTAQTITATTINYTNLVQNSPRGLARQVDTGVLLDGMENLDFYTYGTENGVVFAPNALAFNRLLGGLSANESKGGISIGNLATAAMAGVKELVQQLAARDEDIATLQDHAAHLEKRLIALEARLSECECVKNSSKKAGEPADATMEMGDR</sequence>